<dbReference type="InterPro" id="IPR036770">
    <property type="entry name" value="Ankyrin_rpt-contain_sf"/>
</dbReference>
<organism evidence="3">
    <name type="scientific">Chromera velia CCMP2878</name>
    <dbReference type="NCBI Taxonomy" id="1169474"/>
    <lineage>
        <taxon>Eukaryota</taxon>
        <taxon>Sar</taxon>
        <taxon>Alveolata</taxon>
        <taxon>Colpodellida</taxon>
        <taxon>Chromeraceae</taxon>
        <taxon>Chromera</taxon>
    </lineage>
</organism>
<dbReference type="Gene3D" id="1.25.40.20">
    <property type="entry name" value="Ankyrin repeat-containing domain"/>
    <property type="match status" value="1"/>
</dbReference>
<gene>
    <name evidence="3" type="ORF">Cvel_10903</name>
</gene>
<sequence length="136" mass="14493">MSIFDPPPLPLLAGKGAEVAPVVLPLLELGLVVDVDVQDQNGRTALMNCAAAGAEGLVEALLCAGADPSLRDASGRTAQGIALEAGYTLECLQRQKKERKEREGVQVDSNQRGVKGTRECGRRPFGNRAPLRFRGR</sequence>
<evidence type="ECO:0000256" key="2">
    <source>
        <dbReference type="SAM" id="MobiDB-lite"/>
    </source>
</evidence>
<dbReference type="AlphaFoldDB" id="A0A0G4I4E5"/>
<proteinExistence type="predicted"/>
<dbReference type="SUPFAM" id="SSF48403">
    <property type="entry name" value="Ankyrin repeat"/>
    <property type="match status" value="1"/>
</dbReference>
<dbReference type="PROSITE" id="PS50088">
    <property type="entry name" value="ANK_REPEAT"/>
    <property type="match status" value="1"/>
</dbReference>
<dbReference type="PROSITE" id="PS50297">
    <property type="entry name" value="ANK_REP_REGION"/>
    <property type="match status" value="1"/>
</dbReference>
<accession>A0A0G4I4E5</accession>
<protein>
    <submittedName>
        <fullName evidence="3">Uncharacterized protein</fullName>
    </submittedName>
</protein>
<evidence type="ECO:0000313" key="3">
    <source>
        <dbReference type="EMBL" id="CEM51849.1"/>
    </source>
</evidence>
<feature type="region of interest" description="Disordered" evidence="2">
    <location>
        <begin position="97"/>
        <end position="136"/>
    </location>
</feature>
<reference evidence="3" key="1">
    <citation type="submission" date="2014-11" db="EMBL/GenBank/DDBJ databases">
        <authorList>
            <person name="Otto D Thomas"/>
            <person name="Naeem Raeece"/>
        </authorList>
    </citation>
    <scope>NUCLEOTIDE SEQUENCE</scope>
</reference>
<keyword evidence="1" id="KW-0040">ANK repeat</keyword>
<feature type="repeat" description="ANK" evidence="1">
    <location>
        <begin position="41"/>
        <end position="73"/>
    </location>
</feature>
<dbReference type="VEuPathDB" id="CryptoDB:Cvel_10903"/>
<evidence type="ECO:0000256" key="1">
    <source>
        <dbReference type="PROSITE-ProRule" id="PRU00023"/>
    </source>
</evidence>
<dbReference type="Pfam" id="PF12796">
    <property type="entry name" value="Ank_2"/>
    <property type="match status" value="1"/>
</dbReference>
<dbReference type="EMBL" id="CDMZ01005075">
    <property type="protein sequence ID" value="CEM51849.1"/>
    <property type="molecule type" value="Genomic_DNA"/>
</dbReference>
<name>A0A0G4I4E5_9ALVE</name>
<dbReference type="InterPro" id="IPR002110">
    <property type="entry name" value="Ankyrin_rpt"/>
</dbReference>